<evidence type="ECO:0000313" key="9">
    <source>
        <dbReference type="EMBL" id="RCW75570.1"/>
    </source>
</evidence>
<comment type="subunit">
    <text evidence="7">The complex comprises the extracytoplasmic solute receptor protein and the two transmembrane proteins.</text>
</comment>
<evidence type="ECO:0000256" key="2">
    <source>
        <dbReference type="ARBA" id="ARBA00022448"/>
    </source>
</evidence>
<keyword evidence="3" id="KW-1003">Cell membrane</keyword>
<protein>
    <recommendedName>
        <fullName evidence="7">TRAP transporter small permease protein</fullName>
    </recommendedName>
</protein>
<dbReference type="Pfam" id="PF04290">
    <property type="entry name" value="DctQ"/>
    <property type="match status" value="1"/>
</dbReference>
<name>A0A368Y5K2_9BURK</name>
<feature type="domain" description="Tripartite ATP-independent periplasmic transporters DctQ component" evidence="8">
    <location>
        <begin position="27"/>
        <end position="151"/>
    </location>
</feature>
<dbReference type="RefSeq" id="WP_147282784.1">
    <property type="nucleotide sequence ID" value="NZ_QPJK01000001.1"/>
</dbReference>
<evidence type="ECO:0000256" key="3">
    <source>
        <dbReference type="ARBA" id="ARBA00022475"/>
    </source>
</evidence>
<accession>A0A368Y5K2</accession>
<keyword evidence="10" id="KW-1185">Reference proteome</keyword>
<evidence type="ECO:0000256" key="5">
    <source>
        <dbReference type="ARBA" id="ARBA00022989"/>
    </source>
</evidence>
<proteinExistence type="inferred from homology"/>
<feature type="transmembrane region" description="Helical" evidence="7">
    <location>
        <begin position="51"/>
        <end position="72"/>
    </location>
</feature>
<comment type="similarity">
    <text evidence="7">Belongs to the TRAP transporter small permease family.</text>
</comment>
<evidence type="ECO:0000256" key="4">
    <source>
        <dbReference type="ARBA" id="ARBA00022692"/>
    </source>
</evidence>
<keyword evidence="4 7" id="KW-0812">Transmembrane</keyword>
<sequence>METTKLVLKGLRYLEAFICVVAFSIVVIALMSDVIGREVFGHGVFGAQRVAVWATAVVGLVGFALVTSEAGHLRPQFADRWLPRAAEPGLNRVADVASALICVFLGYYAVLFVRSSFELGERGVGIPIELWPLQIILPWMFLSSAVRHLSFAVFPALKPLPKTEH</sequence>
<keyword evidence="6 7" id="KW-0472">Membrane</keyword>
<feature type="transmembrane region" description="Helical" evidence="7">
    <location>
        <begin position="93"/>
        <end position="113"/>
    </location>
</feature>
<dbReference type="EMBL" id="QPJK01000001">
    <property type="protein sequence ID" value="RCW75570.1"/>
    <property type="molecule type" value="Genomic_DNA"/>
</dbReference>
<keyword evidence="2 7" id="KW-0813">Transport</keyword>
<feature type="transmembrane region" description="Helical" evidence="7">
    <location>
        <begin position="12"/>
        <end position="31"/>
    </location>
</feature>
<comment type="subcellular location">
    <subcellularLocation>
        <location evidence="7">Cell inner membrane</location>
        <topology evidence="7">Multi-pass membrane protein</topology>
    </subcellularLocation>
    <subcellularLocation>
        <location evidence="1">Cell membrane</location>
        <topology evidence="1">Multi-pass membrane protein</topology>
    </subcellularLocation>
</comment>
<gene>
    <name evidence="9" type="ORF">DES41_101163</name>
</gene>
<dbReference type="OrthoDB" id="8908407at2"/>
<dbReference type="GO" id="GO:0022857">
    <property type="term" value="F:transmembrane transporter activity"/>
    <property type="evidence" value="ECO:0007669"/>
    <property type="project" value="UniProtKB-UniRule"/>
</dbReference>
<dbReference type="AlphaFoldDB" id="A0A368Y5K2"/>
<evidence type="ECO:0000256" key="6">
    <source>
        <dbReference type="ARBA" id="ARBA00023136"/>
    </source>
</evidence>
<reference evidence="9 10" key="1">
    <citation type="submission" date="2018-07" db="EMBL/GenBank/DDBJ databases">
        <title>Genomic Encyclopedia of Type Strains, Phase IV (KMG-IV): sequencing the most valuable type-strain genomes for metagenomic binning, comparative biology and taxonomic classification.</title>
        <authorList>
            <person name="Goeker M."/>
        </authorList>
    </citation>
    <scope>NUCLEOTIDE SEQUENCE [LARGE SCALE GENOMIC DNA]</scope>
    <source>
        <strain evidence="9 10">DSM 21634</strain>
    </source>
</reference>
<comment type="caution">
    <text evidence="9">The sequence shown here is derived from an EMBL/GenBank/DDBJ whole genome shotgun (WGS) entry which is preliminary data.</text>
</comment>
<keyword evidence="5 7" id="KW-1133">Transmembrane helix</keyword>
<organism evidence="9 10">
    <name type="scientific">Pseudorhodoferax soli</name>
    <dbReference type="NCBI Taxonomy" id="545864"/>
    <lineage>
        <taxon>Bacteria</taxon>
        <taxon>Pseudomonadati</taxon>
        <taxon>Pseudomonadota</taxon>
        <taxon>Betaproteobacteria</taxon>
        <taxon>Burkholderiales</taxon>
        <taxon>Comamonadaceae</taxon>
    </lineage>
</organism>
<evidence type="ECO:0000256" key="1">
    <source>
        <dbReference type="ARBA" id="ARBA00004651"/>
    </source>
</evidence>
<dbReference type="GO" id="GO:0005886">
    <property type="term" value="C:plasma membrane"/>
    <property type="evidence" value="ECO:0007669"/>
    <property type="project" value="UniProtKB-SubCell"/>
</dbReference>
<comment type="function">
    <text evidence="7">Part of the tripartite ATP-independent periplasmic (TRAP) transport system.</text>
</comment>
<dbReference type="Proteomes" id="UP000252884">
    <property type="component" value="Unassembled WGS sequence"/>
</dbReference>
<keyword evidence="7" id="KW-0997">Cell inner membrane</keyword>
<dbReference type="InterPro" id="IPR055348">
    <property type="entry name" value="DctQ"/>
</dbReference>
<evidence type="ECO:0000259" key="8">
    <source>
        <dbReference type="Pfam" id="PF04290"/>
    </source>
</evidence>
<evidence type="ECO:0000313" key="10">
    <source>
        <dbReference type="Proteomes" id="UP000252884"/>
    </source>
</evidence>
<feature type="transmembrane region" description="Helical" evidence="7">
    <location>
        <begin position="133"/>
        <end position="157"/>
    </location>
</feature>
<evidence type="ECO:0000256" key="7">
    <source>
        <dbReference type="RuleBase" id="RU369079"/>
    </source>
</evidence>